<evidence type="ECO:0000313" key="10">
    <source>
        <dbReference type="Proteomes" id="UP000440004"/>
    </source>
</evidence>
<keyword evidence="10" id="KW-1185">Reference proteome</keyword>
<dbReference type="InterPro" id="IPR022929">
    <property type="entry name" value="Put_MntP"/>
</dbReference>
<evidence type="ECO:0000256" key="8">
    <source>
        <dbReference type="HAMAP-Rule" id="MF_01521"/>
    </source>
</evidence>
<organism evidence="9 10">
    <name type="scientific">Alkalibaculum sporogenes</name>
    <dbReference type="NCBI Taxonomy" id="2655001"/>
    <lineage>
        <taxon>Bacteria</taxon>
        <taxon>Bacillati</taxon>
        <taxon>Bacillota</taxon>
        <taxon>Clostridia</taxon>
        <taxon>Eubacteriales</taxon>
        <taxon>Eubacteriaceae</taxon>
        <taxon>Alkalibaculum</taxon>
    </lineage>
</organism>
<dbReference type="EMBL" id="WHNX01000007">
    <property type="protein sequence ID" value="MPW25362.1"/>
    <property type="molecule type" value="Genomic_DNA"/>
</dbReference>
<dbReference type="AlphaFoldDB" id="A0A6A7K7M9"/>
<dbReference type="Proteomes" id="UP000440004">
    <property type="component" value="Unassembled WGS sequence"/>
</dbReference>
<evidence type="ECO:0000256" key="3">
    <source>
        <dbReference type="ARBA" id="ARBA00022692"/>
    </source>
</evidence>
<evidence type="ECO:0000256" key="4">
    <source>
        <dbReference type="ARBA" id="ARBA00022989"/>
    </source>
</evidence>
<feature type="transmembrane region" description="Helical" evidence="8">
    <location>
        <begin position="68"/>
        <end position="85"/>
    </location>
</feature>
<reference evidence="9 10" key="1">
    <citation type="submission" date="2019-10" db="EMBL/GenBank/DDBJ databases">
        <title>Alkalibaculum tamaniensis sp.nov., a new alkaliphilic acetogen, isolated on methoxylated aromatics from a mud volcano.</title>
        <authorList>
            <person name="Khomyakova M.A."/>
            <person name="Merkel A.Y."/>
            <person name="Bonch-Osmolovskaya E.A."/>
            <person name="Slobodkin A.I."/>
        </authorList>
    </citation>
    <scope>NUCLEOTIDE SEQUENCE [LARGE SCALE GENOMIC DNA]</scope>
    <source>
        <strain evidence="9 10">M08DMB</strain>
    </source>
</reference>
<dbReference type="HAMAP" id="MF_01521">
    <property type="entry name" value="MntP_pump"/>
    <property type="match status" value="1"/>
</dbReference>
<feature type="transmembrane region" description="Helical" evidence="8">
    <location>
        <begin position="164"/>
        <end position="185"/>
    </location>
</feature>
<dbReference type="GO" id="GO:0005384">
    <property type="term" value="F:manganese ion transmembrane transporter activity"/>
    <property type="evidence" value="ECO:0007669"/>
    <property type="project" value="UniProtKB-UniRule"/>
</dbReference>
<feature type="transmembrane region" description="Helical" evidence="8">
    <location>
        <begin position="37"/>
        <end position="56"/>
    </location>
</feature>
<evidence type="ECO:0000256" key="6">
    <source>
        <dbReference type="ARBA" id="ARBA00023136"/>
    </source>
</evidence>
<dbReference type="PANTHER" id="PTHR35529:SF1">
    <property type="entry name" value="MANGANESE EFFLUX PUMP MNTP-RELATED"/>
    <property type="match status" value="1"/>
</dbReference>
<keyword evidence="2 8" id="KW-1003">Cell membrane</keyword>
<keyword evidence="7 8" id="KW-0464">Manganese</keyword>
<keyword evidence="4 8" id="KW-1133">Transmembrane helix</keyword>
<gene>
    <name evidence="8" type="primary">mntP</name>
    <name evidence="9" type="ORF">GC105_06135</name>
</gene>
<keyword evidence="3 8" id="KW-0812">Transmembrane</keyword>
<evidence type="ECO:0000256" key="2">
    <source>
        <dbReference type="ARBA" id="ARBA00022475"/>
    </source>
</evidence>
<dbReference type="GO" id="GO:0005886">
    <property type="term" value="C:plasma membrane"/>
    <property type="evidence" value="ECO:0007669"/>
    <property type="project" value="UniProtKB-SubCell"/>
</dbReference>
<name>A0A6A7K7M9_9FIRM</name>
<keyword evidence="6 8" id="KW-0472">Membrane</keyword>
<comment type="function">
    <text evidence="8">Probably functions as a manganese efflux pump.</text>
</comment>
<proteinExistence type="inferred from homology"/>
<accession>A0A6A7K7M9</accession>
<protein>
    <recommendedName>
        <fullName evidence="8">Putative manganese efflux pump MntP</fullName>
    </recommendedName>
</protein>
<dbReference type="PANTHER" id="PTHR35529">
    <property type="entry name" value="MANGANESE EFFLUX PUMP MNTP-RELATED"/>
    <property type="match status" value="1"/>
</dbReference>
<comment type="subcellular location">
    <subcellularLocation>
        <location evidence="8">Cell membrane</location>
        <topology evidence="8">Multi-pass membrane protein</topology>
    </subcellularLocation>
</comment>
<dbReference type="Pfam" id="PF02659">
    <property type="entry name" value="Mntp"/>
    <property type="match status" value="1"/>
</dbReference>
<dbReference type="InterPro" id="IPR003810">
    <property type="entry name" value="Mntp/YtaF"/>
</dbReference>
<sequence>MMIYIIITTAIALSMDAFAVAVSCGVSKRANTTYMQLKIGIFFGLFQGIMPIIGWLLASRFAVYIQKYDHWIAFVLLSFIGIKMIKESREKSCDDVGNLTTKHIITLAIATSIDALAAGISFAILHINILITSLIIALITFVVSFLGAKFGQKLGCSFQKGAEVLGGVILIAIGTKILLEHLFIFH</sequence>
<feature type="transmembrane region" description="Helical" evidence="8">
    <location>
        <begin position="134"/>
        <end position="152"/>
    </location>
</feature>
<comment type="caution">
    <text evidence="9">The sequence shown here is derived from an EMBL/GenBank/DDBJ whole genome shotgun (WGS) entry which is preliminary data.</text>
</comment>
<keyword evidence="1 8" id="KW-0813">Transport</keyword>
<evidence type="ECO:0000313" key="9">
    <source>
        <dbReference type="EMBL" id="MPW25362.1"/>
    </source>
</evidence>
<evidence type="ECO:0000256" key="1">
    <source>
        <dbReference type="ARBA" id="ARBA00022448"/>
    </source>
</evidence>
<keyword evidence="5 8" id="KW-0406">Ion transport</keyword>
<comment type="similarity">
    <text evidence="8">Belongs to the MntP (TC 9.B.29) family.</text>
</comment>
<evidence type="ECO:0000256" key="7">
    <source>
        <dbReference type="ARBA" id="ARBA00023211"/>
    </source>
</evidence>
<evidence type="ECO:0000256" key="5">
    <source>
        <dbReference type="ARBA" id="ARBA00023065"/>
    </source>
</evidence>
<feature type="transmembrane region" description="Helical" evidence="8">
    <location>
        <begin position="105"/>
        <end position="127"/>
    </location>
</feature>